<name>A0ACC0XB08_9ROSI</name>
<keyword evidence="2" id="KW-1185">Reference proteome</keyword>
<organism evidence="1 2">
    <name type="scientific">Pistacia integerrima</name>
    <dbReference type="NCBI Taxonomy" id="434235"/>
    <lineage>
        <taxon>Eukaryota</taxon>
        <taxon>Viridiplantae</taxon>
        <taxon>Streptophyta</taxon>
        <taxon>Embryophyta</taxon>
        <taxon>Tracheophyta</taxon>
        <taxon>Spermatophyta</taxon>
        <taxon>Magnoliopsida</taxon>
        <taxon>eudicotyledons</taxon>
        <taxon>Gunneridae</taxon>
        <taxon>Pentapetalae</taxon>
        <taxon>rosids</taxon>
        <taxon>malvids</taxon>
        <taxon>Sapindales</taxon>
        <taxon>Anacardiaceae</taxon>
        <taxon>Pistacia</taxon>
    </lineage>
</organism>
<gene>
    <name evidence="1" type="ORF">Pint_20428</name>
</gene>
<dbReference type="EMBL" id="CM047748">
    <property type="protein sequence ID" value="KAJ0014205.1"/>
    <property type="molecule type" value="Genomic_DNA"/>
</dbReference>
<comment type="caution">
    <text evidence="1">The sequence shown here is derived from an EMBL/GenBank/DDBJ whole genome shotgun (WGS) entry which is preliminary data.</text>
</comment>
<proteinExistence type="predicted"/>
<evidence type="ECO:0000313" key="2">
    <source>
        <dbReference type="Proteomes" id="UP001163603"/>
    </source>
</evidence>
<protein>
    <submittedName>
        <fullName evidence="1">Uncharacterized protein</fullName>
    </submittedName>
</protein>
<evidence type="ECO:0000313" key="1">
    <source>
        <dbReference type="EMBL" id="KAJ0014205.1"/>
    </source>
</evidence>
<reference evidence="2" key="1">
    <citation type="journal article" date="2023" name="G3 (Bethesda)">
        <title>Genome assembly and association tests identify interacting loci associated with vigor, precocity, and sex in interspecific pistachio rootstocks.</title>
        <authorList>
            <person name="Palmer W."/>
            <person name="Jacygrad E."/>
            <person name="Sagayaradj S."/>
            <person name="Cavanaugh K."/>
            <person name="Han R."/>
            <person name="Bertier L."/>
            <person name="Beede B."/>
            <person name="Kafkas S."/>
            <person name="Golino D."/>
            <person name="Preece J."/>
            <person name="Michelmore R."/>
        </authorList>
    </citation>
    <scope>NUCLEOTIDE SEQUENCE [LARGE SCALE GENOMIC DNA]</scope>
</reference>
<dbReference type="Proteomes" id="UP001163603">
    <property type="component" value="Chromosome 13"/>
</dbReference>
<accession>A0ACC0XB08</accession>
<sequence>MLNWIKCVTPFFFSMAINGKHHDLFSCKRSLHQGDPLSPYLFTIVMQVLSLIINRKIRDRERFRFQM</sequence>